<accession>A0A4C1Z7T1</accession>
<reference evidence="1 2" key="1">
    <citation type="journal article" date="2019" name="Commun. Biol.">
        <title>The bagworm genome reveals a unique fibroin gene that provides high tensile strength.</title>
        <authorList>
            <person name="Kono N."/>
            <person name="Nakamura H."/>
            <person name="Ohtoshi R."/>
            <person name="Tomita M."/>
            <person name="Numata K."/>
            <person name="Arakawa K."/>
        </authorList>
    </citation>
    <scope>NUCLEOTIDE SEQUENCE [LARGE SCALE GENOMIC DNA]</scope>
</reference>
<evidence type="ECO:0000313" key="1">
    <source>
        <dbReference type="EMBL" id="GBP83740.1"/>
    </source>
</evidence>
<evidence type="ECO:0000313" key="2">
    <source>
        <dbReference type="Proteomes" id="UP000299102"/>
    </source>
</evidence>
<dbReference type="EMBL" id="BGZK01001636">
    <property type="protein sequence ID" value="GBP83740.1"/>
    <property type="molecule type" value="Genomic_DNA"/>
</dbReference>
<proteinExistence type="predicted"/>
<sequence length="110" mass="12703">MHERIDEFHIRNMPCLDERCYDRYQKFMELDIKSHLAVVLFRSLRMCRERWAHSAGGGADCQSKQAAGGALFNLTFITQHGMRLTKRNHNAAILSKNSLPRLSVSRRATL</sequence>
<organism evidence="1 2">
    <name type="scientific">Eumeta variegata</name>
    <name type="common">Bagworm moth</name>
    <name type="synonym">Eumeta japonica</name>
    <dbReference type="NCBI Taxonomy" id="151549"/>
    <lineage>
        <taxon>Eukaryota</taxon>
        <taxon>Metazoa</taxon>
        <taxon>Ecdysozoa</taxon>
        <taxon>Arthropoda</taxon>
        <taxon>Hexapoda</taxon>
        <taxon>Insecta</taxon>
        <taxon>Pterygota</taxon>
        <taxon>Neoptera</taxon>
        <taxon>Endopterygota</taxon>
        <taxon>Lepidoptera</taxon>
        <taxon>Glossata</taxon>
        <taxon>Ditrysia</taxon>
        <taxon>Tineoidea</taxon>
        <taxon>Psychidae</taxon>
        <taxon>Oiketicinae</taxon>
        <taxon>Eumeta</taxon>
    </lineage>
</organism>
<comment type="caution">
    <text evidence="1">The sequence shown here is derived from an EMBL/GenBank/DDBJ whole genome shotgun (WGS) entry which is preliminary data.</text>
</comment>
<gene>
    <name evidence="1" type="ORF">EVAR_61369_1</name>
</gene>
<dbReference type="Proteomes" id="UP000299102">
    <property type="component" value="Unassembled WGS sequence"/>
</dbReference>
<dbReference type="AlphaFoldDB" id="A0A4C1Z7T1"/>
<protein>
    <submittedName>
        <fullName evidence="1">Uncharacterized protein</fullName>
    </submittedName>
</protein>
<keyword evidence="2" id="KW-1185">Reference proteome</keyword>
<name>A0A4C1Z7T1_EUMVA</name>